<dbReference type="PANTHER" id="PTHR43855:SF1">
    <property type="entry name" value="THIOSULFATE SULFURTRANSFERASE"/>
    <property type="match status" value="1"/>
</dbReference>
<proteinExistence type="predicted"/>
<dbReference type="Gene3D" id="3.40.250.10">
    <property type="entry name" value="Rhodanese-like domain"/>
    <property type="match status" value="2"/>
</dbReference>
<dbReference type="InterPro" id="IPR051126">
    <property type="entry name" value="Thiosulfate_sulfurtransferase"/>
</dbReference>
<comment type="caution">
    <text evidence="4">The sequence shown here is derived from an EMBL/GenBank/DDBJ whole genome shotgun (WGS) entry which is preliminary data.</text>
</comment>
<dbReference type="SUPFAM" id="SSF52821">
    <property type="entry name" value="Rhodanese/Cell cycle control phosphatase"/>
    <property type="match status" value="2"/>
</dbReference>
<dbReference type="SMART" id="SM00450">
    <property type="entry name" value="RHOD"/>
    <property type="match status" value="2"/>
</dbReference>
<dbReference type="AlphaFoldDB" id="A0A6N9TLT3"/>
<keyword evidence="2" id="KW-0732">Signal</keyword>
<accession>A0A6N9TLT3</accession>
<dbReference type="Pfam" id="PF00581">
    <property type="entry name" value="Rhodanese"/>
    <property type="match status" value="2"/>
</dbReference>
<keyword evidence="5" id="KW-1185">Reference proteome</keyword>
<feature type="domain" description="Rhodanese" evidence="3">
    <location>
        <begin position="41"/>
        <end position="153"/>
    </location>
</feature>
<reference evidence="4 5" key="1">
    <citation type="submission" date="2020-02" db="EMBL/GenBank/DDBJ databases">
        <title>Comparative genomics of sulfur disproportionating microorganisms.</title>
        <authorList>
            <person name="Ward L.M."/>
            <person name="Bertran E."/>
            <person name="Johnston D.T."/>
        </authorList>
    </citation>
    <scope>NUCLEOTIDE SEQUENCE [LARGE SCALE GENOMIC DNA]</scope>
    <source>
        <strain evidence="4 5">DSM 100025</strain>
    </source>
</reference>
<dbReference type="CDD" id="cd01448">
    <property type="entry name" value="TST_Repeat_1"/>
    <property type="match status" value="1"/>
</dbReference>
<feature type="domain" description="Rhodanese" evidence="3">
    <location>
        <begin position="183"/>
        <end position="304"/>
    </location>
</feature>
<organism evidence="4 5">
    <name type="scientific">Dissulfurirhabdus thermomarina</name>
    <dbReference type="NCBI Taxonomy" id="1765737"/>
    <lineage>
        <taxon>Bacteria</taxon>
        <taxon>Deltaproteobacteria</taxon>
        <taxon>Dissulfurirhabdaceae</taxon>
        <taxon>Dissulfurirhabdus</taxon>
    </lineage>
</organism>
<name>A0A6N9TLT3_DISTH</name>
<dbReference type="Proteomes" id="UP000469346">
    <property type="component" value="Unassembled WGS sequence"/>
</dbReference>
<dbReference type="PROSITE" id="PS51257">
    <property type="entry name" value="PROKAR_LIPOPROTEIN"/>
    <property type="match status" value="1"/>
</dbReference>
<dbReference type="PANTHER" id="PTHR43855">
    <property type="entry name" value="THIOSULFATE SULFURTRANSFERASE"/>
    <property type="match status" value="1"/>
</dbReference>
<gene>
    <name evidence="4" type="ORF">G3N55_00800</name>
</gene>
<dbReference type="RefSeq" id="WP_163297551.1">
    <property type="nucleotide sequence ID" value="NZ_JAAGRR010000003.1"/>
</dbReference>
<dbReference type="InterPro" id="IPR001763">
    <property type="entry name" value="Rhodanese-like_dom"/>
</dbReference>
<feature type="chain" id="PRO_5026997781" evidence="2">
    <location>
        <begin position="27"/>
        <end position="313"/>
    </location>
</feature>
<evidence type="ECO:0000256" key="2">
    <source>
        <dbReference type="SAM" id="SignalP"/>
    </source>
</evidence>
<evidence type="ECO:0000313" key="4">
    <source>
        <dbReference type="EMBL" id="NDY41390.1"/>
    </source>
</evidence>
<keyword evidence="1" id="KW-0677">Repeat</keyword>
<evidence type="ECO:0000313" key="5">
    <source>
        <dbReference type="Proteomes" id="UP000469346"/>
    </source>
</evidence>
<dbReference type="InterPro" id="IPR036873">
    <property type="entry name" value="Rhodanese-like_dom_sf"/>
</dbReference>
<protein>
    <submittedName>
        <fullName evidence="4">Sulfurtransferase</fullName>
    </submittedName>
</protein>
<dbReference type="PROSITE" id="PS50206">
    <property type="entry name" value="RHODANESE_3"/>
    <property type="match status" value="2"/>
</dbReference>
<sequence length="313" mass="34127">MKTTIHALIAAACAAVFLSCAGPAPAHDPLVTAQWLAKHREDRGVVVLDVRTFSRYGQGHIPGAVQAFGPWQTMDERFRGFMMPPVGELAARLRSYGVRNDAFVVIYDQGVTAEDTARSARVLWTLETLGHGKAALLDGGFEAWRQAGLPVTKRPAVPEPGDFVPAVAADRRIGLDEVKARLRSGTAVFVDLRDMDAYIGHEKKAHVARYGHLRGAIPMPAAYLTLGGQAFSPSVFRPREELQAIARGIGLPEDRSAEIVVYSDHGLRAALGYFVLRDLLGYRRVRLYDGSVLEVASDTAVPMAVNGFGFYER</sequence>
<evidence type="ECO:0000256" key="1">
    <source>
        <dbReference type="ARBA" id="ARBA00022737"/>
    </source>
</evidence>
<keyword evidence="4" id="KW-0808">Transferase</keyword>
<dbReference type="EMBL" id="JAAGRR010000003">
    <property type="protein sequence ID" value="NDY41390.1"/>
    <property type="molecule type" value="Genomic_DNA"/>
</dbReference>
<feature type="signal peptide" evidence="2">
    <location>
        <begin position="1"/>
        <end position="26"/>
    </location>
</feature>
<dbReference type="GO" id="GO:0016740">
    <property type="term" value="F:transferase activity"/>
    <property type="evidence" value="ECO:0007669"/>
    <property type="project" value="UniProtKB-KW"/>
</dbReference>
<evidence type="ECO:0000259" key="3">
    <source>
        <dbReference type="PROSITE" id="PS50206"/>
    </source>
</evidence>